<keyword evidence="2" id="KW-0677">Repeat</keyword>
<dbReference type="PANTHER" id="PTHR11364:SF27">
    <property type="entry name" value="SULFURTRANSFERASE"/>
    <property type="match status" value="1"/>
</dbReference>
<dbReference type="Proteomes" id="UP000588186">
    <property type="component" value="Unassembled WGS sequence"/>
</dbReference>
<evidence type="ECO:0000259" key="3">
    <source>
        <dbReference type="PROSITE" id="PS50206"/>
    </source>
</evidence>
<reference evidence="4 5" key="1">
    <citation type="submission" date="2020-07" db="EMBL/GenBank/DDBJ databases">
        <authorList>
            <person name="Criscuolo A."/>
        </authorList>
    </citation>
    <scope>NUCLEOTIDE SEQUENCE [LARGE SCALE GENOMIC DNA]</scope>
    <source>
        <strain evidence="4">CIP107946</strain>
    </source>
</reference>
<gene>
    <name evidence="4" type="ORF">JEOPIN946_01046</name>
</gene>
<keyword evidence="5" id="KW-1185">Reference proteome</keyword>
<dbReference type="EMBL" id="CAJEWB010000010">
    <property type="protein sequence ID" value="CAD2075539.1"/>
    <property type="molecule type" value="Genomic_DNA"/>
</dbReference>
<dbReference type="SUPFAM" id="SSF52821">
    <property type="entry name" value="Rhodanese/Cell cycle control phosphatase"/>
    <property type="match status" value="1"/>
</dbReference>
<dbReference type="InterPro" id="IPR045078">
    <property type="entry name" value="TST/MPST-like"/>
</dbReference>
<comment type="caution">
    <text evidence="4">The sequence shown here is derived from an EMBL/GenBank/DDBJ whole genome shotgun (WGS) entry which is preliminary data.</text>
</comment>
<accession>A0A6V7REW3</accession>
<sequence>MTIINEKSLIKLNPNKTRFVDARNIFMNEEATKELISKSPFMNSTHVPEKPYMVAAENDGYNNGRSPMPYGNVIKSLYKDLMTDVQMIVIFSFDNSFHHTRLYYLFKLYGLDSNLYIGKKDSLKAFLQNVTTEKIELSTEFNKYEIEMNKDIYMTMDEVQVAINDPNHLLIDVRAHDRYIGGGDRLDPKSGHIPTAVNIPNTKLYVDGNLSLNSLPEELELIKRFTSVTVSCGSGMSATPMFVFLDYHKVPVKLFGGSFSEWITDDSNTVETKINTLESRVDCIE</sequence>
<organism evidence="4 5">
    <name type="scientific">Phocicoccus pinnipedialis</name>
    <dbReference type="NCBI Taxonomy" id="110845"/>
    <lineage>
        <taxon>Bacteria</taxon>
        <taxon>Bacillati</taxon>
        <taxon>Bacillota</taxon>
        <taxon>Bacilli</taxon>
        <taxon>Bacillales</taxon>
        <taxon>Salinicoccaceae</taxon>
        <taxon>Phocicoccus</taxon>
    </lineage>
</organism>
<dbReference type="InterPro" id="IPR036873">
    <property type="entry name" value="Rhodanese-like_dom_sf"/>
</dbReference>
<evidence type="ECO:0000313" key="5">
    <source>
        <dbReference type="Proteomes" id="UP000588186"/>
    </source>
</evidence>
<dbReference type="Gene3D" id="3.40.250.10">
    <property type="entry name" value="Rhodanese-like domain"/>
    <property type="match status" value="1"/>
</dbReference>
<proteinExistence type="predicted"/>
<evidence type="ECO:0000256" key="2">
    <source>
        <dbReference type="ARBA" id="ARBA00022737"/>
    </source>
</evidence>
<protein>
    <recommendedName>
        <fullName evidence="3">Rhodanese domain-containing protein</fullName>
    </recommendedName>
</protein>
<dbReference type="SMART" id="SM00450">
    <property type="entry name" value="RHOD"/>
    <property type="match status" value="1"/>
</dbReference>
<keyword evidence="1" id="KW-0808">Transferase</keyword>
<dbReference type="GO" id="GO:0004792">
    <property type="term" value="F:thiosulfate-cyanide sulfurtransferase activity"/>
    <property type="evidence" value="ECO:0007669"/>
    <property type="project" value="TreeGrafter"/>
</dbReference>
<dbReference type="RefSeq" id="WP_186077493.1">
    <property type="nucleotide sequence ID" value="NZ_CAJEWB010000010.1"/>
</dbReference>
<evidence type="ECO:0000256" key="1">
    <source>
        <dbReference type="ARBA" id="ARBA00022679"/>
    </source>
</evidence>
<dbReference type="PROSITE" id="PS50206">
    <property type="entry name" value="RHODANESE_3"/>
    <property type="match status" value="1"/>
</dbReference>
<dbReference type="Pfam" id="PF00581">
    <property type="entry name" value="Rhodanese"/>
    <property type="match status" value="1"/>
</dbReference>
<evidence type="ECO:0000313" key="4">
    <source>
        <dbReference type="EMBL" id="CAD2075539.1"/>
    </source>
</evidence>
<name>A0A6V7REW3_9BACL</name>
<dbReference type="PANTHER" id="PTHR11364">
    <property type="entry name" value="THIOSULFATE SULFERTANSFERASE"/>
    <property type="match status" value="1"/>
</dbReference>
<dbReference type="AlphaFoldDB" id="A0A6V7REW3"/>
<feature type="domain" description="Rhodanese" evidence="3">
    <location>
        <begin position="164"/>
        <end position="271"/>
    </location>
</feature>
<dbReference type="InterPro" id="IPR001763">
    <property type="entry name" value="Rhodanese-like_dom"/>
</dbReference>